<sequence>MKNKNVKVDHLITRKGNKRRQFLKMSGLAIAGSGLILSCSDDDDFSTPTTDPDPTTFDLGGGDLGVLNYAYALEQLEADFYTKVVNGSYWSGAVAEEKEILQDLYNHEINHREFFKTALNANFDAELVLPESLEFDFSSVDFSSRDSVLATAQLLEDTGVKAYNGAGKIIETAAYLVIAGKIVSVEARHAAAIRSIIGGDMGDFKLFAGDDAVDPTTGLDGAENPSVIINAAGGFIVTPFTANQLP</sequence>
<dbReference type="SUPFAM" id="SSF47240">
    <property type="entry name" value="Ferritin-like"/>
    <property type="match status" value="1"/>
</dbReference>
<protein>
    <submittedName>
        <fullName evidence="1">Ferritin-like domain-containing protein</fullName>
    </submittedName>
</protein>
<organism evidence="1 2">
    <name type="scientific">Mesonia phycicola</name>
    <dbReference type="NCBI Taxonomy" id="579105"/>
    <lineage>
        <taxon>Bacteria</taxon>
        <taxon>Pseudomonadati</taxon>
        <taxon>Bacteroidota</taxon>
        <taxon>Flavobacteriia</taxon>
        <taxon>Flavobacteriales</taxon>
        <taxon>Flavobacteriaceae</taxon>
        <taxon>Mesonia</taxon>
    </lineage>
</organism>
<dbReference type="STRING" id="579105.SAMN04488096_105165"/>
<dbReference type="RefSeq" id="WP_073150498.1">
    <property type="nucleotide sequence ID" value="NZ_FQYY01000005.1"/>
</dbReference>
<dbReference type="AlphaFoldDB" id="A0A1M6EMU4"/>
<dbReference type="OrthoDB" id="954262at2"/>
<dbReference type="Proteomes" id="UP000184225">
    <property type="component" value="Unassembled WGS sequence"/>
</dbReference>
<dbReference type="InterPro" id="IPR009078">
    <property type="entry name" value="Ferritin-like_SF"/>
</dbReference>
<name>A0A1M6EMU4_9FLAO</name>
<keyword evidence="2" id="KW-1185">Reference proteome</keyword>
<dbReference type="Gene3D" id="1.20.1260.10">
    <property type="match status" value="1"/>
</dbReference>
<evidence type="ECO:0000313" key="2">
    <source>
        <dbReference type="Proteomes" id="UP000184225"/>
    </source>
</evidence>
<dbReference type="Pfam" id="PF13668">
    <property type="entry name" value="Ferritin_2"/>
    <property type="match status" value="1"/>
</dbReference>
<evidence type="ECO:0000313" key="1">
    <source>
        <dbReference type="EMBL" id="SHI86764.1"/>
    </source>
</evidence>
<proteinExistence type="predicted"/>
<dbReference type="EMBL" id="FQYY01000005">
    <property type="protein sequence ID" value="SHI86764.1"/>
    <property type="molecule type" value="Genomic_DNA"/>
</dbReference>
<dbReference type="InterPro" id="IPR012347">
    <property type="entry name" value="Ferritin-like"/>
</dbReference>
<reference evidence="1 2" key="1">
    <citation type="submission" date="2016-11" db="EMBL/GenBank/DDBJ databases">
        <authorList>
            <person name="Jaros S."/>
            <person name="Januszkiewicz K."/>
            <person name="Wedrychowicz H."/>
        </authorList>
    </citation>
    <scope>NUCLEOTIDE SEQUENCE [LARGE SCALE GENOMIC DNA]</scope>
    <source>
        <strain evidence="1 2">DSM 21425</strain>
    </source>
</reference>
<gene>
    <name evidence="1" type="ORF">SAMN04488096_105165</name>
</gene>
<accession>A0A1M6EMU4</accession>